<evidence type="ECO:0000313" key="2">
    <source>
        <dbReference type="EMBL" id="KAG1824540.1"/>
    </source>
</evidence>
<accession>A0A9P7ELN5</accession>
<dbReference type="SUPFAM" id="SSF81383">
    <property type="entry name" value="F-box domain"/>
    <property type="match status" value="1"/>
</dbReference>
<sequence>MASAFADLPAELTEAVLVVSAASGNPNSIAALSQTSKFFYDLIYRCPDQHLWREIFLTTFDDPRPALNHLNTISGGHSNLQFNWTREYIDRISTARYIRRPVQTAAPVSSQSDSPASLSVVKALLSVITTSLPFPSSPPISLTFLTDFPESNSRFAPMINSPQFPPLLLLLTANYSALLGSVNATWLQDLLEIGFPPELTRTLMAKLSFDVQGHAPYQPTLTSASHWSGSEVGQLFYKLICCTGFIPIKVPAPELADTPVPEARLVTSTSASPDSASAPDENEDMPALPITCPRFSLYTHDKQSADARTLARRRVYDMRYLGPARMWGPFQPVRRDTTDFLKSNQLDEDENEDNDDEDEDEEDDLGLMHLGLMNGRRVPDLSPPIKPYELVPDYVWLASARIVVEANLREEFRQSPYPSAFSTGDILPYMRKMHTMCIGGSPGYWDAWANRPRQGEGLEGSTKSKQGEVEGWDWAGVSGIWKRCICWLDYRDLLVHNVSHMHLVNVPSNSTLLQLAPEKFLEDGIQEACRVIPLTPLSPLPTIHVEGESIGSDRSIDDLRKVTGTVSIISDGAIRWQMVSTVAGSSEPEWSSEAIQIGGPGAAVGFLGMWTGAMHERPDPLGPFWAWKVA</sequence>
<feature type="compositionally biased region" description="Acidic residues" evidence="1">
    <location>
        <begin position="346"/>
        <end position="362"/>
    </location>
</feature>
<feature type="compositionally biased region" description="Low complexity" evidence="1">
    <location>
        <begin position="267"/>
        <end position="279"/>
    </location>
</feature>
<protein>
    <recommendedName>
        <fullName evidence="4">F-box domain-containing protein</fullName>
    </recommendedName>
</protein>
<evidence type="ECO:0000256" key="1">
    <source>
        <dbReference type="SAM" id="MobiDB-lite"/>
    </source>
</evidence>
<dbReference type="RefSeq" id="XP_041198257.1">
    <property type="nucleotide sequence ID" value="XM_041334396.1"/>
</dbReference>
<evidence type="ECO:0008006" key="4">
    <source>
        <dbReference type="Google" id="ProtNLM"/>
    </source>
</evidence>
<name>A0A9P7ELN5_9AGAM</name>
<organism evidence="2 3">
    <name type="scientific">Suillus subaureus</name>
    <dbReference type="NCBI Taxonomy" id="48587"/>
    <lineage>
        <taxon>Eukaryota</taxon>
        <taxon>Fungi</taxon>
        <taxon>Dikarya</taxon>
        <taxon>Basidiomycota</taxon>
        <taxon>Agaricomycotina</taxon>
        <taxon>Agaricomycetes</taxon>
        <taxon>Agaricomycetidae</taxon>
        <taxon>Boletales</taxon>
        <taxon>Suillineae</taxon>
        <taxon>Suillaceae</taxon>
        <taxon>Suillus</taxon>
    </lineage>
</organism>
<keyword evidence="3" id="KW-1185">Reference proteome</keyword>
<feature type="region of interest" description="Disordered" evidence="1">
    <location>
        <begin position="266"/>
        <end position="286"/>
    </location>
</feature>
<dbReference type="AlphaFoldDB" id="A0A9P7ELN5"/>
<dbReference type="OrthoDB" id="3226064at2759"/>
<reference evidence="2" key="1">
    <citation type="journal article" date="2020" name="New Phytol.">
        <title>Comparative genomics reveals dynamic genome evolution in host specialist ectomycorrhizal fungi.</title>
        <authorList>
            <person name="Lofgren L.A."/>
            <person name="Nguyen N.H."/>
            <person name="Vilgalys R."/>
            <person name="Ruytinx J."/>
            <person name="Liao H.L."/>
            <person name="Branco S."/>
            <person name="Kuo A."/>
            <person name="LaButti K."/>
            <person name="Lipzen A."/>
            <person name="Andreopoulos W."/>
            <person name="Pangilinan J."/>
            <person name="Riley R."/>
            <person name="Hundley H."/>
            <person name="Na H."/>
            <person name="Barry K."/>
            <person name="Grigoriev I.V."/>
            <person name="Stajich J.E."/>
            <person name="Kennedy P.G."/>
        </authorList>
    </citation>
    <scope>NUCLEOTIDE SEQUENCE</scope>
    <source>
        <strain evidence="2">MN1</strain>
    </source>
</reference>
<comment type="caution">
    <text evidence="2">The sequence shown here is derived from an EMBL/GenBank/DDBJ whole genome shotgun (WGS) entry which is preliminary data.</text>
</comment>
<gene>
    <name evidence="2" type="ORF">BJ212DRAFT_1320905</name>
</gene>
<dbReference type="EMBL" id="JABBWG010000003">
    <property type="protein sequence ID" value="KAG1824540.1"/>
    <property type="molecule type" value="Genomic_DNA"/>
</dbReference>
<evidence type="ECO:0000313" key="3">
    <source>
        <dbReference type="Proteomes" id="UP000807769"/>
    </source>
</evidence>
<proteinExistence type="predicted"/>
<dbReference type="InterPro" id="IPR036047">
    <property type="entry name" value="F-box-like_dom_sf"/>
</dbReference>
<feature type="region of interest" description="Disordered" evidence="1">
    <location>
        <begin position="342"/>
        <end position="362"/>
    </location>
</feature>
<dbReference type="Proteomes" id="UP000807769">
    <property type="component" value="Unassembled WGS sequence"/>
</dbReference>
<dbReference type="GeneID" id="64628413"/>